<feature type="compositionally biased region" description="Basic and acidic residues" evidence="5">
    <location>
        <begin position="1"/>
        <end position="23"/>
    </location>
</feature>
<evidence type="ECO:0000256" key="1">
    <source>
        <dbReference type="ARBA" id="ARBA00022723"/>
    </source>
</evidence>
<comment type="caution">
    <text evidence="7">The sequence shown here is derived from an EMBL/GenBank/DDBJ whole genome shotgun (WGS) entry which is preliminary data.</text>
</comment>
<dbReference type="InterPro" id="IPR051834">
    <property type="entry name" value="RING_finger_E3_ligase"/>
</dbReference>
<protein>
    <recommendedName>
        <fullName evidence="6">RING-type domain-containing protein</fullName>
    </recommendedName>
</protein>
<dbReference type="PROSITE" id="PS50089">
    <property type="entry name" value="ZF_RING_2"/>
    <property type="match status" value="1"/>
</dbReference>
<feature type="region of interest" description="Disordered" evidence="5">
    <location>
        <begin position="1"/>
        <end position="30"/>
    </location>
</feature>
<dbReference type="RefSeq" id="XP_064767746.1">
    <property type="nucleotide sequence ID" value="XM_064912850.1"/>
</dbReference>
<evidence type="ECO:0000313" key="7">
    <source>
        <dbReference type="EMBL" id="KAK7204713.1"/>
    </source>
</evidence>
<dbReference type="PANTHER" id="PTHR45931:SF3">
    <property type="entry name" value="RING ZINC FINGER-CONTAINING PROTEIN"/>
    <property type="match status" value="1"/>
</dbReference>
<dbReference type="InterPro" id="IPR013083">
    <property type="entry name" value="Znf_RING/FYVE/PHD"/>
</dbReference>
<dbReference type="EMBL" id="JBBJBU010000007">
    <property type="protein sequence ID" value="KAK7204713.1"/>
    <property type="molecule type" value="Genomic_DNA"/>
</dbReference>
<gene>
    <name evidence="7" type="ORF">BZA70DRAFT_279834</name>
</gene>
<keyword evidence="2 4" id="KW-0863">Zinc-finger</keyword>
<accession>A0ABR1F4C5</accession>
<proteinExistence type="predicted"/>
<dbReference type="InterPro" id="IPR001841">
    <property type="entry name" value="Znf_RING"/>
</dbReference>
<evidence type="ECO:0000313" key="8">
    <source>
        <dbReference type="Proteomes" id="UP001498771"/>
    </source>
</evidence>
<dbReference type="Pfam" id="PF13639">
    <property type="entry name" value="zf-RING_2"/>
    <property type="match status" value="1"/>
</dbReference>
<dbReference type="GeneID" id="90038362"/>
<feature type="domain" description="RING-type" evidence="6">
    <location>
        <begin position="115"/>
        <end position="160"/>
    </location>
</feature>
<evidence type="ECO:0000256" key="5">
    <source>
        <dbReference type="SAM" id="MobiDB-lite"/>
    </source>
</evidence>
<dbReference type="Proteomes" id="UP001498771">
    <property type="component" value="Unassembled WGS sequence"/>
</dbReference>
<name>A0ABR1F4C5_9ASCO</name>
<sequence>MATYEDDHNLSRPRPRSDQHGTERPTLLSINPDLASFFSTDRSSASASPPSEDVYRSLANAFQEMTGNSAVLEQLSSQLFEDALHPPHESKGVDQNFLDSLDRIPRKKLKKDDTCAICNTAYLEDQYPLVVKLPCNDLHHFDLECIGPWLKLHATCPLCRKDLLKKKAPVVIEDDEEPWDDTFG</sequence>
<evidence type="ECO:0000256" key="3">
    <source>
        <dbReference type="ARBA" id="ARBA00022833"/>
    </source>
</evidence>
<organism evidence="7 8">
    <name type="scientific">Myxozyma melibiosi</name>
    <dbReference type="NCBI Taxonomy" id="54550"/>
    <lineage>
        <taxon>Eukaryota</taxon>
        <taxon>Fungi</taxon>
        <taxon>Dikarya</taxon>
        <taxon>Ascomycota</taxon>
        <taxon>Saccharomycotina</taxon>
        <taxon>Lipomycetes</taxon>
        <taxon>Lipomycetales</taxon>
        <taxon>Lipomycetaceae</taxon>
        <taxon>Myxozyma</taxon>
    </lineage>
</organism>
<keyword evidence="1" id="KW-0479">Metal-binding</keyword>
<evidence type="ECO:0000256" key="2">
    <source>
        <dbReference type="ARBA" id="ARBA00022771"/>
    </source>
</evidence>
<dbReference type="SUPFAM" id="SSF57850">
    <property type="entry name" value="RING/U-box"/>
    <property type="match status" value="1"/>
</dbReference>
<reference evidence="7 8" key="1">
    <citation type="submission" date="2024-03" db="EMBL/GenBank/DDBJ databases">
        <title>Genome-scale model development and genomic sequencing of the oleaginous clade Lipomyces.</title>
        <authorList>
            <consortium name="Lawrence Berkeley National Laboratory"/>
            <person name="Czajka J.J."/>
            <person name="Han Y."/>
            <person name="Kim J."/>
            <person name="Mondo S.J."/>
            <person name="Hofstad B.A."/>
            <person name="Robles A."/>
            <person name="Haridas S."/>
            <person name="Riley R."/>
            <person name="LaButti K."/>
            <person name="Pangilinan J."/>
            <person name="Andreopoulos W."/>
            <person name="Lipzen A."/>
            <person name="Yan J."/>
            <person name="Wang M."/>
            <person name="Ng V."/>
            <person name="Grigoriev I.V."/>
            <person name="Spatafora J.W."/>
            <person name="Magnuson J.K."/>
            <person name="Baker S.E."/>
            <person name="Pomraning K.R."/>
        </authorList>
    </citation>
    <scope>NUCLEOTIDE SEQUENCE [LARGE SCALE GENOMIC DNA]</scope>
    <source>
        <strain evidence="7 8">Phaff 52-87</strain>
    </source>
</reference>
<evidence type="ECO:0000256" key="4">
    <source>
        <dbReference type="PROSITE-ProRule" id="PRU00175"/>
    </source>
</evidence>
<keyword evidence="3" id="KW-0862">Zinc</keyword>
<dbReference type="Gene3D" id="3.30.40.10">
    <property type="entry name" value="Zinc/RING finger domain, C3HC4 (zinc finger)"/>
    <property type="match status" value="1"/>
</dbReference>
<keyword evidence="8" id="KW-1185">Reference proteome</keyword>
<dbReference type="PANTHER" id="PTHR45931">
    <property type="entry name" value="SI:CH211-59O9.10"/>
    <property type="match status" value="1"/>
</dbReference>
<evidence type="ECO:0000259" key="6">
    <source>
        <dbReference type="PROSITE" id="PS50089"/>
    </source>
</evidence>